<dbReference type="Gene3D" id="3.10.180.10">
    <property type="entry name" value="2,3-Dihydroxybiphenyl 1,2-Dioxygenase, domain 1"/>
    <property type="match status" value="1"/>
</dbReference>
<dbReference type="EMBL" id="EU016571">
    <property type="protein sequence ID" value="ABZ06263.1"/>
    <property type="molecule type" value="Genomic_DNA"/>
</dbReference>
<dbReference type="PANTHER" id="PTHR21366">
    <property type="entry name" value="GLYOXALASE FAMILY PROTEIN"/>
    <property type="match status" value="1"/>
</dbReference>
<dbReference type="InterPro" id="IPR029068">
    <property type="entry name" value="Glyas_Bleomycin-R_OHBP_Dase"/>
</dbReference>
<dbReference type="PROSITE" id="PS51819">
    <property type="entry name" value="VOC"/>
    <property type="match status" value="1"/>
</dbReference>
<protein>
    <submittedName>
        <fullName evidence="3">Putative glyoxalase/bleomycin resistance protein/dioxygenase superfamily protein</fullName>
    </submittedName>
</protein>
<organism evidence="3">
    <name type="scientific">uncultured marine microorganism HF4000_008B14</name>
    <dbReference type="NCBI Taxonomy" id="455512"/>
    <lineage>
        <taxon>unclassified sequences</taxon>
        <taxon>environmental samples</taxon>
    </lineage>
</organism>
<accession>B3T104</accession>
<keyword evidence="1" id="KW-0479">Metal-binding</keyword>
<dbReference type="GO" id="GO:0046872">
    <property type="term" value="F:metal ion binding"/>
    <property type="evidence" value="ECO:0007669"/>
    <property type="project" value="UniProtKB-KW"/>
</dbReference>
<feature type="domain" description="VOC" evidence="2">
    <location>
        <begin position="5"/>
        <end position="149"/>
    </location>
</feature>
<dbReference type="InterPro" id="IPR050383">
    <property type="entry name" value="GlyoxalaseI/FosfomycinResist"/>
</dbReference>
<name>B3T104_9ZZZZ</name>
<dbReference type="Pfam" id="PF00903">
    <property type="entry name" value="Glyoxalase"/>
    <property type="match status" value="1"/>
</dbReference>
<dbReference type="SUPFAM" id="SSF54593">
    <property type="entry name" value="Glyoxalase/Bleomycin resistance protein/Dihydroxybiphenyl dioxygenase"/>
    <property type="match status" value="1"/>
</dbReference>
<dbReference type="CDD" id="cd06587">
    <property type="entry name" value="VOC"/>
    <property type="match status" value="1"/>
</dbReference>
<gene>
    <name evidence="3" type="ORF">ALOHA_HF4000008B14ctg1g2</name>
</gene>
<dbReference type="AlphaFoldDB" id="B3T104"/>
<sequence length="152" mass="16360">MDATGVSHIAVCVRDLDKSLAFYRDILGMRVTFDEVQDTTTGGLPHIYKHPRQTRRTVHVRYGEGHTIPSLVLTSHPGDRPDGDPIKLDQVGISHISFTVGDVKALAAELESKGVQLAGPMDSFTNPQGDVSSIFVYDPDGILVQFDSGGGG</sequence>
<dbReference type="GO" id="GO:0004462">
    <property type="term" value="F:lactoylglutathione lyase activity"/>
    <property type="evidence" value="ECO:0007669"/>
    <property type="project" value="InterPro"/>
</dbReference>
<dbReference type="InterPro" id="IPR037523">
    <property type="entry name" value="VOC_core"/>
</dbReference>
<dbReference type="InterPro" id="IPR004360">
    <property type="entry name" value="Glyas_Fos-R_dOase_dom"/>
</dbReference>
<keyword evidence="3" id="KW-0223">Dioxygenase</keyword>
<evidence type="ECO:0000256" key="1">
    <source>
        <dbReference type="ARBA" id="ARBA00022723"/>
    </source>
</evidence>
<dbReference type="PROSITE" id="PS00934">
    <property type="entry name" value="GLYOXALASE_I_1"/>
    <property type="match status" value="1"/>
</dbReference>
<keyword evidence="3" id="KW-0560">Oxidoreductase</keyword>
<dbReference type="InterPro" id="IPR018146">
    <property type="entry name" value="Glyoxalase_1_CS"/>
</dbReference>
<evidence type="ECO:0000313" key="3">
    <source>
        <dbReference type="EMBL" id="ABZ06263.1"/>
    </source>
</evidence>
<proteinExistence type="predicted"/>
<dbReference type="PANTHER" id="PTHR21366:SF14">
    <property type="entry name" value="GLYOXALASE DOMAIN-CONTAINING PROTEIN 5"/>
    <property type="match status" value="1"/>
</dbReference>
<evidence type="ECO:0000259" key="2">
    <source>
        <dbReference type="PROSITE" id="PS51819"/>
    </source>
</evidence>
<dbReference type="GO" id="GO:0051213">
    <property type="term" value="F:dioxygenase activity"/>
    <property type="evidence" value="ECO:0007669"/>
    <property type="project" value="UniProtKB-KW"/>
</dbReference>
<reference evidence="3" key="1">
    <citation type="journal article" date="2008" name="ISME J.">
        <title>Genomic patterns of recombination, clonal divergence and environment in marine microbial populations.</title>
        <authorList>
            <person name="Konstantinidis K.T."/>
            <person name="Delong E.F."/>
        </authorList>
    </citation>
    <scope>NUCLEOTIDE SEQUENCE</scope>
</reference>